<dbReference type="SUPFAM" id="SSF52172">
    <property type="entry name" value="CheY-like"/>
    <property type="match status" value="1"/>
</dbReference>
<evidence type="ECO:0000256" key="5">
    <source>
        <dbReference type="PROSITE-ProRule" id="PRU00169"/>
    </source>
</evidence>
<dbReference type="Pfam" id="PF25601">
    <property type="entry name" value="AAA_lid_14"/>
    <property type="match status" value="1"/>
</dbReference>
<dbReference type="InterPro" id="IPR001789">
    <property type="entry name" value="Sig_transdc_resp-reg_receiver"/>
</dbReference>
<dbReference type="RefSeq" id="WP_033082916.1">
    <property type="nucleotide sequence ID" value="NZ_JQEC01000040.1"/>
</dbReference>
<dbReference type="InterPro" id="IPR058031">
    <property type="entry name" value="AAA_lid_NorR"/>
</dbReference>
<keyword evidence="1" id="KW-0547">Nucleotide-binding</keyword>
<evidence type="ECO:0000313" key="9">
    <source>
        <dbReference type="Proteomes" id="UP000029868"/>
    </source>
</evidence>
<dbReference type="Gene3D" id="3.40.50.300">
    <property type="entry name" value="P-loop containing nucleotide triphosphate hydrolases"/>
    <property type="match status" value="1"/>
</dbReference>
<gene>
    <name evidence="8" type="ORF">GAB14E_3186</name>
</gene>
<organism evidence="8 9">
    <name type="scientific">Colwellia psychrerythraea</name>
    <name type="common">Vibrio psychroerythus</name>
    <dbReference type="NCBI Taxonomy" id="28229"/>
    <lineage>
        <taxon>Bacteria</taxon>
        <taxon>Pseudomonadati</taxon>
        <taxon>Pseudomonadota</taxon>
        <taxon>Gammaproteobacteria</taxon>
        <taxon>Alteromonadales</taxon>
        <taxon>Colwelliaceae</taxon>
        <taxon>Colwellia</taxon>
    </lineage>
</organism>
<dbReference type="Pfam" id="PF00072">
    <property type="entry name" value="Response_reg"/>
    <property type="match status" value="1"/>
</dbReference>
<dbReference type="PANTHER" id="PTHR32071">
    <property type="entry name" value="TRANSCRIPTIONAL REGULATORY PROTEIN"/>
    <property type="match status" value="1"/>
</dbReference>
<dbReference type="OrthoDB" id="9804019at2"/>
<dbReference type="PANTHER" id="PTHR32071:SF113">
    <property type="entry name" value="ALGINATE BIOSYNTHESIS TRANSCRIPTIONAL REGULATORY PROTEIN ALGB"/>
    <property type="match status" value="1"/>
</dbReference>
<proteinExistence type="predicted"/>
<dbReference type="EMBL" id="JQEC01000040">
    <property type="protein sequence ID" value="KGJ91704.1"/>
    <property type="molecule type" value="Genomic_DNA"/>
</dbReference>
<keyword evidence="2" id="KW-0067">ATP-binding</keyword>
<dbReference type="GO" id="GO:0005524">
    <property type="term" value="F:ATP binding"/>
    <property type="evidence" value="ECO:0007669"/>
    <property type="project" value="UniProtKB-KW"/>
</dbReference>
<dbReference type="PROSITE" id="PS50110">
    <property type="entry name" value="RESPONSE_REGULATORY"/>
    <property type="match status" value="1"/>
</dbReference>
<dbReference type="Gene3D" id="1.10.8.60">
    <property type="match status" value="1"/>
</dbReference>
<dbReference type="InterPro" id="IPR025944">
    <property type="entry name" value="Sigma_54_int_dom_CS"/>
</dbReference>
<dbReference type="InterPro" id="IPR002197">
    <property type="entry name" value="HTH_Fis"/>
</dbReference>
<accession>A0A099KLS0</accession>
<dbReference type="AlphaFoldDB" id="A0A099KLS0"/>
<dbReference type="InterPro" id="IPR027417">
    <property type="entry name" value="P-loop_NTPase"/>
</dbReference>
<dbReference type="GO" id="GO:0006355">
    <property type="term" value="P:regulation of DNA-templated transcription"/>
    <property type="evidence" value="ECO:0007669"/>
    <property type="project" value="InterPro"/>
</dbReference>
<keyword evidence="4" id="KW-0804">Transcription</keyword>
<dbReference type="Gene3D" id="3.40.50.2300">
    <property type="match status" value="1"/>
</dbReference>
<dbReference type="SUPFAM" id="SSF52540">
    <property type="entry name" value="P-loop containing nucleoside triphosphate hydrolases"/>
    <property type="match status" value="1"/>
</dbReference>
<dbReference type="SMART" id="SM00382">
    <property type="entry name" value="AAA"/>
    <property type="match status" value="1"/>
</dbReference>
<feature type="domain" description="Response regulatory" evidence="7">
    <location>
        <begin position="4"/>
        <end position="123"/>
    </location>
</feature>
<name>A0A099KLS0_COLPS</name>
<dbReference type="PROSITE" id="PS50045">
    <property type="entry name" value="SIGMA54_INTERACT_4"/>
    <property type="match status" value="1"/>
</dbReference>
<keyword evidence="5" id="KW-0597">Phosphoprotein</keyword>
<evidence type="ECO:0000256" key="3">
    <source>
        <dbReference type="ARBA" id="ARBA00023015"/>
    </source>
</evidence>
<dbReference type="SMART" id="SM00448">
    <property type="entry name" value="REC"/>
    <property type="match status" value="1"/>
</dbReference>
<dbReference type="GO" id="GO:0000160">
    <property type="term" value="P:phosphorelay signal transduction system"/>
    <property type="evidence" value="ECO:0007669"/>
    <property type="project" value="InterPro"/>
</dbReference>
<protein>
    <submittedName>
        <fullName evidence="8">Two component, sigma54 specific, transcriptional regulator, Fis family</fullName>
    </submittedName>
</protein>
<dbReference type="Gene3D" id="1.10.10.60">
    <property type="entry name" value="Homeodomain-like"/>
    <property type="match status" value="1"/>
</dbReference>
<reference evidence="8 9" key="1">
    <citation type="submission" date="2014-08" db="EMBL/GenBank/DDBJ databases">
        <title>Genomic and Phenotypic Diversity of Colwellia psychrerythraea strains from Disparate Marine Basins.</title>
        <authorList>
            <person name="Techtmann S.M."/>
            <person name="Stelling S.C."/>
            <person name="Utturkar S.M."/>
            <person name="Alshibli N."/>
            <person name="Harris A."/>
            <person name="Brown S.D."/>
            <person name="Hazen T.C."/>
        </authorList>
    </citation>
    <scope>NUCLEOTIDE SEQUENCE [LARGE SCALE GENOMIC DNA]</scope>
    <source>
        <strain evidence="8 9">GAB14E</strain>
    </source>
</reference>
<dbReference type="Proteomes" id="UP000029868">
    <property type="component" value="Unassembled WGS sequence"/>
</dbReference>
<dbReference type="Pfam" id="PF00158">
    <property type="entry name" value="Sigma54_activat"/>
    <property type="match status" value="1"/>
</dbReference>
<dbReference type="CDD" id="cd00009">
    <property type="entry name" value="AAA"/>
    <property type="match status" value="1"/>
</dbReference>
<dbReference type="PRINTS" id="PR01590">
    <property type="entry name" value="HTHFIS"/>
</dbReference>
<evidence type="ECO:0000313" key="8">
    <source>
        <dbReference type="EMBL" id="KGJ91704.1"/>
    </source>
</evidence>
<dbReference type="PATRIC" id="fig|28229.3.peg.2906"/>
<dbReference type="InterPro" id="IPR011006">
    <property type="entry name" value="CheY-like_superfamily"/>
</dbReference>
<comment type="caution">
    <text evidence="8">The sequence shown here is derived from an EMBL/GenBank/DDBJ whole genome shotgun (WGS) entry which is preliminary data.</text>
</comment>
<dbReference type="InterPro" id="IPR002078">
    <property type="entry name" value="Sigma_54_int"/>
</dbReference>
<evidence type="ECO:0000256" key="4">
    <source>
        <dbReference type="ARBA" id="ARBA00023163"/>
    </source>
</evidence>
<keyword evidence="3" id="KW-0805">Transcription regulation</keyword>
<sequence>MKKTIIVVDDQSDLRLSAKFILENYGFNVIEAESPLHALEVIAEQSVDLMLLDMNFQYDTTSGKEGLDMLKTLKDKNHHFPVIVMTAWSTVEIAVEAIKLGAKDFIEKPWKNQRLVRIIEQQFQLGSVQLENKRLKAQRPNNDVFMLGESAAMQLVLTQAKKLAITDTPILITGENGTGKSMLANFIHQHSARSNESYVTVNMGAIPETLFESELFGHTKGAFTDAKKDRMGRFEAAQSGSLFLDEIGTIPLNLQPKLLRVLESGQFEPVGSSKTLQAQVRLIAASNIDFQQAIAQGDFRQDLYYRINTIVLDIPPLRKRTEDILPLAEHFLAQKSQKYNKSDLFLSEQAKKALCQYDWPGNIRELSHVIERAVLLSDTDEIEITGLTDQLALGNNGTNNSEIPFMTIDEAEQQLIKQALQKSQGRVIEAGELLGLGKNAIYRRLEKYQIDSKG</sequence>
<dbReference type="SUPFAM" id="SSF46689">
    <property type="entry name" value="Homeodomain-like"/>
    <property type="match status" value="1"/>
</dbReference>
<dbReference type="InterPro" id="IPR003593">
    <property type="entry name" value="AAA+_ATPase"/>
</dbReference>
<evidence type="ECO:0000256" key="2">
    <source>
        <dbReference type="ARBA" id="ARBA00022840"/>
    </source>
</evidence>
<dbReference type="PROSITE" id="PS00688">
    <property type="entry name" value="SIGMA54_INTERACT_3"/>
    <property type="match status" value="1"/>
</dbReference>
<dbReference type="GO" id="GO:0043565">
    <property type="term" value="F:sequence-specific DNA binding"/>
    <property type="evidence" value="ECO:0007669"/>
    <property type="project" value="InterPro"/>
</dbReference>
<evidence type="ECO:0000259" key="6">
    <source>
        <dbReference type="PROSITE" id="PS50045"/>
    </source>
</evidence>
<feature type="domain" description="Sigma-54 factor interaction" evidence="6">
    <location>
        <begin position="146"/>
        <end position="375"/>
    </location>
</feature>
<evidence type="ECO:0000259" key="7">
    <source>
        <dbReference type="PROSITE" id="PS50110"/>
    </source>
</evidence>
<dbReference type="Pfam" id="PF02954">
    <property type="entry name" value="HTH_8"/>
    <property type="match status" value="1"/>
</dbReference>
<feature type="modified residue" description="4-aspartylphosphate" evidence="5">
    <location>
        <position position="53"/>
    </location>
</feature>
<dbReference type="FunFam" id="3.40.50.300:FF:000006">
    <property type="entry name" value="DNA-binding transcriptional regulator NtrC"/>
    <property type="match status" value="1"/>
</dbReference>
<evidence type="ECO:0000256" key="1">
    <source>
        <dbReference type="ARBA" id="ARBA00022741"/>
    </source>
</evidence>
<dbReference type="InterPro" id="IPR009057">
    <property type="entry name" value="Homeodomain-like_sf"/>
</dbReference>